<sequence length="485" mass="56509">MTNNKRNHKSFIFEEIIMSIKSAYFFIILAILNLKTSGVYVLIAIALFSIIKSILKYINIKYYYDDSELKYFTGIINKKQIEIPFDKINTIDINLNIVDRIFNVCTLKIDTGAVKELGEEIKIKLVKEEAYKIRSVINDLIDKKDLRDKDKKEDVNKSKFKETITFKEIFLYSLSKSKLLWAIGGFFIISDLVFNIEDTLNITITDTIIESVNIDEIYALGMAKIVGIGIIIFIILYIFISFLFIIFELIRLYNFTLIDDENDIKIKYGLLTIKEYSIPRNKIYAVRYKQNLLQQIFKIFQIEIVTIGYGDEKNEQAILYPVANKVFINTTLKEILPDFNFEDNINCSPKNVLSKFIIKRSLILILFLILPLHFIIPKTLLILKIVIFTFLIIFNIILGYINYRNTSLGINKDLLRCSNGSLQKITTLIKQEYLQSVEIKENPFQRRKSVCDFKLDIYSNKIGNIVILSNMEKILINHIDENLIL</sequence>
<feature type="domain" description="YdbS-like PH" evidence="2">
    <location>
        <begin position="254"/>
        <end position="318"/>
    </location>
</feature>
<keyword evidence="1" id="KW-0812">Transmembrane</keyword>
<dbReference type="EMBL" id="CACRTO010000005">
    <property type="protein sequence ID" value="VYT64652.1"/>
    <property type="molecule type" value="Genomic_DNA"/>
</dbReference>
<feature type="transmembrane region" description="Helical" evidence="1">
    <location>
        <begin position="357"/>
        <end position="376"/>
    </location>
</feature>
<feature type="transmembrane region" description="Helical" evidence="1">
    <location>
        <begin position="12"/>
        <end position="32"/>
    </location>
</feature>
<keyword evidence="1" id="KW-1133">Transmembrane helix</keyword>
<dbReference type="PANTHER" id="PTHR34473:SF2">
    <property type="entry name" value="UPF0699 TRANSMEMBRANE PROTEIN YDBT"/>
    <property type="match status" value="1"/>
</dbReference>
<gene>
    <name evidence="3" type="ORF">CTLFYP3_00336</name>
</gene>
<dbReference type="PIRSF" id="PIRSF026631">
    <property type="entry name" value="UCP026631"/>
    <property type="match status" value="1"/>
</dbReference>
<accession>A0A6N2YGJ3</accession>
<evidence type="ECO:0000259" key="2">
    <source>
        <dbReference type="Pfam" id="PF03703"/>
    </source>
</evidence>
<feature type="transmembrane region" description="Helical" evidence="1">
    <location>
        <begin position="179"/>
        <end position="196"/>
    </location>
</feature>
<dbReference type="InterPro" id="IPR014529">
    <property type="entry name" value="UCP026631"/>
</dbReference>
<name>A0A6N2YGJ3_9CLOT</name>
<evidence type="ECO:0000256" key="1">
    <source>
        <dbReference type="SAM" id="Phobius"/>
    </source>
</evidence>
<dbReference type="Pfam" id="PF03703">
    <property type="entry name" value="bPH_2"/>
    <property type="match status" value="2"/>
</dbReference>
<dbReference type="PANTHER" id="PTHR34473">
    <property type="entry name" value="UPF0699 TRANSMEMBRANE PROTEIN YDBS"/>
    <property type="match status" value="1"/>
</dbReference>
<evidence type="ECO:0000313" key="3">
    <source>
        <dbReference type="EMBL" id="VYT64652.1"/>
    </source>
</evidence>
<feature type="transmembrane region" description="Helical" evidence="1">
    <location>
        <begin position="38"/>
        <end position="55"/>
    </location>
</feature>
<dbReference type="AlphaFoldDB" id="A0A6N2YGJ3"/>
<dbReference type="RefSeq" id="WP_421755389.1">
    <property type="nucleotide sequence ID" value="NZ_CACRTO010000005.1"/>
</dbReference>
<keyword evidence="1" id="KW-0472">Membrane</keyword>
<feature type="transmembrane region" description="Helical" evidence="1">
    <location>
        <begin position="382"/>
        <end position="403"/>
    </location>
</feature>
<protein>
    <submittedName>
        <fullName evidence="3">Bacterial membrane flanked domain protein</fullName>
    </submittedName>
</protein>
<feature type="transmembrane region" description="Helical" evidence="1">
    <location>
        <begin position="225"/>
        <end position="247"/>
    </location>
</feature>
<proteinExistence type="predicted"/>
<organism evidence="3">
    <name type="scientific">Clostridium tertium</name>
    <dbReference type="NCBI Taxonomy" id="1559"/>
    <lineage>
        <taxon>Bacteria</taxon>
        <taxon>Bacillati</taxon>
        <taxon>Bacillota</taxon>
        <taxon>Clostridia</taxon>
        <taxon>Eubacteriales</taxon>
        <taxon>Clostridiaceae</taxon>
        <taxon>Clostridium</taxon>
    </lineage>
</organism>
<dbReference type="InterPro" id="IPR005182">
    <property type="entry name" value="YdbS-like_PH"/>
</dbReference>
<reference evidence="3" key="1">
    <citation type="submission" date="2019-11" db="EMBL/GenBank/DDBJ databases">
        <authorList>
            <person name="Feng L."/>
        </authorList>
    </citation>
    <scope>NUCLEOTIDE SEQUENCE</scope>
    <source>
        <strain evidence="3">CTertiumLFYP3</strain>
    </source>
</reference>
<feature type="domain" description="YdbS-like PH" evidence="2">
    <location>
        <begin position="57"/>
        <end position="127"/>
    </location>
</feature>